<dbReference type="RefSeq" id="WP_114378739.1">
    <property type="nucleotide sequence ID" value="NZ_QPJD01000002.1"/>
</dbReference>
<dbReference type="Proteomes" id="UP000252415">
    <property type="component" value="Unassembled WGS sequence"/>
</dbReference>
<dbReference type="AlphaFoldDB" id="A0A368W7E0"/>
<proteinExistence type="predicted"/>
<evidence type="ECO:0000256" key="1">
    <source>
        <dbReference type="SAM" id="Phobius"/>
    </source>
</evidence>
<protein>
    <recommendedName>
        <fullName evidence="4">Sporulation protein YjcZ</fullName>
    </recommendedName>
</protein>
<keyword evidence="1" id="KW-1133">Transmembrane helix</keyword>
<name>A0A368W7E0_9BACL</name>
<dbReference type="EMBL" id="QPJD01000002">
    <property type="protein sequence ID" value="RCW51252.1"/>
    <property type="molecule type" value="Genomic_DNA"/>
</dbReference>
<keyword evidence="3" id="KW-1185">Reference proteome</keyword>
<keyword evidence="1" id="KW-0472">Membrane</keyword>
<evidence type="ECO:0000313" key="2">
    <source>
        <dbReference type="EMBL" id="RCW51252.1"/>
    </source>
</evidence>
<gene>
    <name evidence="2" type="ORF">DFP97_102448</name>
</gene>
<reference evidence="2 3" key="1">
    <citation type="submission" date="2018-07" db="EMBL/GenBank/DDBJ databases">
        <title>Genomic Encyclopedia of Type Strains, Phase III (KMG-III): the genomes of soil and plant-associated and newly described type strains.</title>
        <authorList>
            <person name="Whitman W."/>
        </authorList>
    </citation>
    <scope>NUCLEOTIDE SEQUENCE [LARGE SCALE GENOMIC DNA]</scope>
    <source>
        <strain evidence="2 3">CECT 7506</strain>
    </source>
</reference>
<sequence>MGYPVAGVGAGCAPVCGSIWTSTGVILVLFILLVIILRSGIF</sequence>
<comment type="caution">
    <text evidence="2">The sequence shown here is derived from an EMBL/GenBank/DDBJ whole genome shotgun (WGS) entry which is preliminary data.</text>
</comment>
<evidence type="ECO:0000313" key="3">
    <source>
        <dbReference type="Proteomes" id="UP000252415"/>
    </source>
</evidence>
<keyword evidence="1" id="KW-0812">Transmembrane</keyword>
<evidence type="ECO:0008006" key="4">
    <source>
        <dbReference type="Google" id="ProtNLM"/>
    </source>
</evidence>
<feature type="transmembrane region" description="Helical" evidence="1">
    <location>
        <begin position="19"/>
        <end position="37"/>
    </location>
</feature>
<organism evidence="2 3">
    <name type="scientific">Paenibacillus prosopidis</name>
    <dbReference type="NCBI Taxonomy" id="630520"/>
    <lineage>
        <taxon>Bacteria</taxon>
        <taxon>Bacillati</taxon>
        <taxon>Bacillota</taxon>
        <taxon>Bacilli</taxon>
        <taxon>Bacillales</taxon>
        <taxon>Paenibacillaceae</taxon>
        <taxon>Paenibacillus</taxon>
    </lineage>
</organism>
<accession>A0A368W7E0</accession>